<dbReference type="SMART" id="SM00345">
    <property type="entry name" value="HTH_GNTR"/>
    <property type="match status" value="1"/>
</dbReference>
<dbReference type="Pfam" id="PF00155">
    <property type="entry name" value="Aminotran_1_2"/>
    <property type="match status" value="1"/>
</dbReference>
<dbReference type="EMBL" id="CDGG01000001">
    <property type="protein sequence ID" value="CEI83572.1"/>
    <property type="molecule type" value="Genomic_DNA"/>
</dbReference>
<comment type="similarity">
    <text evidence="2">In the C-terminal section; belongs to the class-I pyridoxal-phosphate-dependent aminotransferase family.</text>
</comment>
<proteinExistence type="inferred from homology"/>
<keyword evidence="3" id="KW-0808">Transferase</keyword>
<evidence type="ECO:0000313" key="9">
    <source>
        <dbReference type="EMBL" id="CEI83572.1"/>
    </source>
</evidence>
<dbReference type="PANTHER" id="PTHR46577:SF1">
    <property type="entry name" value="HTH-TYPE TRANSCRIPTIONAL REGULATORY PROTEIN GABR"/>
    <property type="match status" value="1"/>
</dbReference>
<dbReference type="Pfam" id="PF00392">
    <property type="entry name" value="GntR"/>
    <property type="match status" value="1"/>
</dbReference>
<dbReference type="InterPro" id="IPR015421">
    <property type="entry name" value="PyrdxlP-dep_Trfase_major"/>
</dbReference>
<dbReference type="SUPFAM" id="SSF53383">
    <property type="entry name" value="PLP-dependent transferases"/>
    <property type="match status" value="1"/>
</dbReference>
<dbReference type="SUPFAM" id="SSF46785">
    <property type="entry name" value="Winged helix' DNA-binding domain"/>
    <property type="match status" value="1"/>
</dbReference>
<evidence type="ECO:0000256" key="1">
    <source>
        <dbReference type="ARBA" id="ARBA00001933"/>
    </source>
</evidence>
<dbReference type="RefSeq" id="WP_042533910.1">
    <property type="nucleotide sequence ID" value="NZ_CDGG01000001.1"/>
</dbReference>
<gene>
    <name evidence="9" type="primary">yjiR_1</name>
    <name evidence="9" type="ORF">BN997_03489</name>
</gene>
<dbReference type="InterPro" id="IPR000524">
    <property type="entry name" value="Tscrpt_reg_HTH_GntR"/>
</dbReference>
<evidence type="ECO:0000256" key="2">
    <source>
        <dbReference type="ARBA" id="ARBA00005384"/>
    </source>
</evidence>
<evidence type="ECO:0000256" key="3">
    <source>
        <dbReference type="ARBA" id="ARBA00022576"/>
    </source>
</evidence>
<feature type="domain" description="HTH gntR-type" evidence="8">
    <location>
        <begin position="1"/>
        <end position="69"/>
    </location>
</feature>
<reference evidence="9 10" key="1">
    <citation type="submission" date="2014-11" db="EMBL/GenBank/DDBJ databases">
        <authorList>
            <person name="Urmite Genomes Urmite Genomes"/>
        </authorList>
    </citation>
    <scope>NUCLEOTIDE SEQUENCE [LARGE SCALE GENOMIC DNA]</scope>
    <source>
        <strain evidence="9 10">Oc5</strain>
    </source>
</reference>
<keyword evidence="5" id="KW-0805">Transcription regulation</keyword>
<evidence type="ECO:0000259" key="8">
    <source>
        <dbReference type="PROSITE" id="PS50949"/>
    </source>
</evidence>
<dbReference type="GO" id="GO:0003700">
    <property type="term" value="F:DNA-binding transcription factor activity"/>
    <property type="evidence" value="ECO:0007669"/>
    <property type="project" value="InterPro"/>
</dbReference>
<dbReference type="GO" id="GO:0008483">
    <property type="term" value="F:transaminase activity"/>
    <property type="evidence" value="ECO:0007669"/>
    <property type="project" value="UniProtKB-KW"/>
</dbReference>
<name>A0A0A1MVV8_9BACI</name>
<dbReference type="InterPro" id="IPR051446">
    <property type="entry name" value="HTH_trans_reg/aminotransferase"/>
</dbReference>
<dbReference type="GO" id="GO:0003677">
    <property type="term" value="F:DNA binding"/>
    <property type="evidence" value="ECO:0007669"/>
    <property type="project" value="UniProtKB-KW"/>
</dbReference>
<evidence type="ECO:0000256" key="6">
    <source>
        <dbReference type="ARBA" id="ARBA00023125"/>
    </source>
</evidence>
<keyword evidence="6" id="KW-0238">DNA-binding</keyword>
<dbReference type="CDD" id="cd00609">
    <property type="entry name" value="AAT_like"/>
    <property type="match status" value="1"/>
</dbReference>
<protein>
    <submittedName>
        <fullName evidence="9">Putative HTH-type transcriptional regulator YjiR</fullName>
    </submittedName>
</protein>
<dbReference type="STRING" id="545501.BN997_03489"/>
<dbReference type="GO" id="GO:0030170">
    <property type="term" value="F:pyridoxal phosphate binding"/>
    <property type="evidence" value="ECO:0007669"/>
    <property type="project" value="InterPro"/>
</dbReference>
<dbReference type="InterPro" id="IPR015422">
    <property type="entry name" value="PyrdxlP-dep_Trfase_small"/>
</dbReference>
<dbReference type="InterPro" id="IPR015424">
    <property type="entry name" value="PyrdxlP-dep_Trfase"/>
</dbReference>
<dbReference type="InterPro" id="IPR004839">
    <property type="entry name" value="Aminotransferase_I/II_large"/>
</dbReference>
<dbReference type="Proteomes" id="UP000040453">
    <property type="component" value="Unassembled WGS sequence"/>
</dbReference>
<dbReference type="CDD" id="cd07377">
    <property type="entry name" value="WHTH_GntR"/>
    <property type="match status" value="1"/>
</dbReference>
<keyword evidence="7" id="KW-0804">Transcription</keyword>
<dbReference type="OrthoDB" id="9802328at2"/>
<evidence type="ECO:0000313" key="10">
    <source>
        <dbReference type="Proteomes" id="UP000040453"/>
    </source>
</evidence>
<dbReference type="PROSITE" id="PS50949">
    <property type="entry name" value="HTH_GNTR"/>
    <property type="match status" value="1"/>
</dbReference>
<dbReference type="Gene3D" id="1.10.10.10">
    <property type="entry name" value="Winged helix-like DNA-binding domain superfamily/Winged helix DNA-binding domain"/>
    <property type="match status" value="1"/>
</dbReference>
<evidence type="ECO:0000256" key="4">
    <source>
        <dbReference type="ARBA" id="ARBA00022898"/>
    </source>
</evidence>
<sequence>MNKFEKVVRYIISLIKEEKLKPSDKLPSIRAMAEEFSCNKSTIIRAYQELEGKHYIYSISKSGYYVIESMEREEDNLEVFDFLSASPDLNVMPYKDFQHCINQAIDIYKNEIFSYSPFEGIYSLRCEIQKYLQDFQVFADVNNLFITTGAQQAINLAVNMPLPNKRTNILVEQPTYYGALESIKNTDCNIYGLDVSKNGIDLESLEHILKNHDIKLFYVITRFQNPSGFSYSNEDKKRILALIQKYDVYLVEDDYLSELDLDTKADPFYSFDDTNRVIYIKSFSKVFLPGMRIASIIVPDRMKNEFIKYKFTSDFNSPAISQGAFEIYLKSGMFHTHIEKIKKVYKNKLDILLEACKTYFDDSIKYSKPNNGFFICIYLPDNIKAAYITNILKEQSVYVKDCSDMYLDDFNKENAIRICISKIEENKIDKGIEIISKVIKQNRKRLNYIADNIMIP</sequence>
<dbReference type="InterPro" id="IPR036388">
    <property type="entry name" value="WH-like_DNA-bd_sf"/>
</dbReference>
<comment type="cofactor">
    <cofactor evidence="1">
        <name>pyridoxal 5'-phosphate</name>
        <dbReference type="ChEBI" id="CHEBI:597326"/>
    </cofactor>
</comment>
<dbReference type="Gene3D" id="3.90.1150.10">
    <property type="entry name" value="Aspartate Aminotransferase, domain 1"/>
    <property type="match status" value="1"/>
</dbReference>
<dbReference type="PANTHER" id="PTHR46577">
    <property type="entry name" value="HTH-TYPE TRANSCRIPTIONAL REGULATORY PROTEIN GABR"/>
    <property type="match status" value="1"/>
</dbReference>
<dbReference type="Gene3D" id="3.40.640.10">
    <property type="entry name" value="Type I PLP-dependent aspartate aminotransferase-like (Major domain)"/>
    <property type="match status" value="1"/>
</dbReference>
<dbReference type="AlphaFoldDB" id="A0A0A1MVV8"/>
<accession>A0A0A1MVV8</accession>
<evidence type="ECO:0000256" key="7">
    <source>
        <dbReference type="ARBA" id="ARBA00023163"/>
    </source>
</evidence>
<evidence type="ECO:0000256" key="5">
    <source>
        <dbReference type="ARBA" id="ARBA00023015"/>
    </source>
</evidence>
<keyword evidence="3" id="KW-0032">Aminotransferase</keyword>
<dbReference type="InterPro" id="IPR036390">
    <property type="entry name" value="WH_DNA-bd_sf"/>
</dbReference>
<organism evidence="9 10">
    <name type="scientific">Oceanobacillus oncorhynchi</name>
    <dbReference type="NCBI Taxonomy" id="545501"/>
    <lineage>
        <taxon>Bacteria</taxon>
        <taxon>Bacillati</taxon>
        <taxon>Bacillota</taxon>
        <taxon>Bacilli</taxon>
        <taxon>Bacillales</taxon>
        <taxon>Bacillaceae</taxon>
        <taxon>Oceanobacillus</taxon>
    </lineage>
</organism>
<keyword evidence="4" id="KW-0663">Pyridoxal phosphate</keyword>
<keyword evidence="10" id="KW-1185">Reference proteome</keyword>